<name>A0A9D5AHD0_PEA</name>
<keyword evidence="2" id="KW-1185">Reference proteome</keyword>
<protein>
    <submittedName>
        <fullName evidence="1">Uncharacterized protein</fullName>
    </submittedName>
</protein>
<proteinExistence type="predicted"/>
<dbReference type="EMBL" id="JAMSHJ010000005">
    <property type="protein sequence ID" value="KAI5411922.1"/>
    <property type="molecule type" value="Genomic_DNA"/>
</dbReference>
<accession>A0A9D5AHD0</accession>
<gene>
    <name evidence="1" type="ORF">KIW84_056842</name>
</gene>
<dbReference type="Gramene" id="Psat05G0684200-T1">
    <property type="protein sequence ID" value="KAI5411922.1"/>
    <property type="gene ID" value="KIW84_056842"/>
</dbReference>
<evidence type="ECO:0000313" key="1">
    <source>
        <dbReference type="EMBL" id="KAI5411922.1"/>
    </source>
</evidence>
<dbReference type="Proteomes" id="UP001058974">
    <property type="component" value="Chromosome 5"/>
</dbReference>
<evidence type="ECO:0000313" key="2">
    <source>
        <dbReference type="Proteomes" id="UP001058974"/>
    </source>
</evidence>
<comment type="caution">
    <text evidence="1">The sequence shown here is derived from an EMBL/GenBank/DDBJ whole genome shotgun (WGS) entry which is preliminary data.</text>
</comment>
<reference evidence="1 2" key="1">
    <citation type="journal article" date="2022" name="Nat. Genet.">
        <title>Improved pea reference genome and pan-genome highlight genomic features and evolutionary characteristics.</title>
        <authorList>
            <person name="Yang T."/>
            <person name="Liu R."/>
            <person name="Luo Y."/>
            <person name="Hu S."/>
            <person name="Wang D."/>
            <person name="Wang C."/>
            <person name="Pandey M.K."/>
            <person name="Ge S."/>
            <person name="Xu Q."/>
            <person name="Li N."/>
            <person name="Li G."/>
            <person name="Huang Y."/>
            <person name="Saxena R.K."/>
            <person name="Ji Y."/>
            <person name="Li M."/>
            <person name="Yan X."/>
            <person name="He Y."/>
            <person name="Liu Y."/>
            <person name="Wang X."/>
            <person name="Xiang C."/>
            <person name="Varshney R.K."/>
            <person name="Ding H."/>
            <person name="Gao S."/>
            <person name="Zong X."/>
        </authorList>
    </citation>
    <scope>NUCLEOTIDE SEQUENCE [LARGE SCALE GENOMIC DNA]</scope>
    <source>
        <strain evidence="1 2">cv. Zhongwan 6</strain>
    </source>
</reference>
<dbReference type="AlphaFoldDB" id="A0A9D5AHD0"/>
<sequence>MDDEIKSLHDNHTWELIKKPAGARLVSCFHVKRKTEQAAGSGKGQRGRAREEEKLETNGICRINQAIRVWEGLEKGKIGADTRHTRVIRVSCAWYAYGVDHTRMSEKDDVLNVKLSLLVRVWAWAIRVWTWSGMGNTRMGIGNTRMGRIVIF</sequence>
<organism evidence="1 2">
    <name type="scientific">Pisum sativum</name>
    <name type="common">Garden pea</name>
    <name type="synonym">Lathyrus oleraceus</name>
    <dbReference type="NCBI Taxonomy" id="3888"/>
    <lineage>
        <taxon>Eukaryota</taxon>
        <taxon>Viridiplantae</taxon>
        <taxon>Streptophyta</taxon>
        <taxon>Embryophyta</taxon>
        <taxon>Tracheophyta</taxon>
        <taxon>Spermatophyta</taxon>
        <taxon>Magnoliopsida</taxon>
        <taxon>eudicotyledons</taxon>
        <taxon>Gunneridae</taxon>
        <taxon>Pentapetalae</taxon>
        <taxon>rosids</taxon>
        <taxon>fabids</taxon>
        <taxon>Fabales</taxon>
        <taxon>Fabaceae</taxon>
        <taxon>Papilionoideae</taxon>
        <taxon>50 kb inversion clade</taxon>
        <taxon>NPAAA clade</taxon>
        <taxon>Hologalegina</taxon>
        <taxon>IRL clade</taxon>
        <taxon>Fabeae</taxon>
        <taxon>Lathyrus</taxon>
    </lineage>
</organism>